<reference evidence="2 3" key="1">
    <citation type="journal article" date="2020" name="Microbiol. Resour. Announc.">
        <title>Draft Genome Sequence of a Cladosporium Species Isolated from the Mesophotic Ascidian Didemnum maculosum.</title>
        <authorList>
            <person name="Gioti A."/>
            <person name="Siaperas R."/>
            <person name="Nikolaivits E."/>
            <person name="Le Goff G."/>
            <person name="Ouazzani J."/>
            <person name="Kotoulas G."/>
            <person name="Topakas E."/>
        </authorList>
    </citation>
    <scope>NUCLEOTIDE SEQUENCE [LARGE SCALE GENOMIC DNA]</scope>
    <source>
        <strain evidence="2 3">TM138-S3</strain>
    </source>
</reference>
<feature type="compositionally biased region" description="Low complexity" evidence="1">
    <location>
        <begin position="23"/>
        <end position="35"/>
    </location>
</feature>
<dbReference type="EMBL" id="JAAQHG020000006">
    <property type="protein sequence ID" value="KAL1588944.1"/>
    <property type="molecule type" value="Genomic_DNA"/>
</dbReference>
<feature type="compositionally biased region" description="Basic residues" evidence="1">
    <location>
        <begin position="363"/>
        <end position="374"/>
    </location>
</feature>
<accession>A0AB34KV43</accession>
<dbReference type="InterPro" id="IPR038883">
    <property type="entry name" value="AN11006-like"/>
</dbReference>
<dbReference type="Proteomes" id="UP000803884">
    <property type="component" value="Unassembled WGS sequence"/>
</dbReference>
<dbReference type="PANTHER" id="PTHR42085:SF2">
    <property type="entry name" value="F-BOX DOMAIN-CONTAINING PROTEIN"/>
    <property type="match status" value="1"/>
</dbReference>
<name>A0AB34KV43_9PEZI</name>
<feature type="region of interest" description="Disordered" evidence="1">
    <location>
        <begin position="10"/>
        <end position="38"/>
    </location>
</feature>
<comment type="caution">
    <text evidence="2">The sequence shown here is derived from an EMBL/GenBank/DDBJ whole genome shotgun (WGS) entry which is preliminary data.</text>
</comment>
<dbReference type="PANTHER" id="PTHR42085">
    <property type="entry name" value="F-BOX DOMAIN-CONTAINING PROTEIN"/>
    <property type="match status" value="1"/>
</dbReference>
<feature type="region of interest" description="Disordered" evidence="1">
    <location>
        <begin position="349"/>
        <end position="384"/>
    </location>
</feature>
<keyword evidence="3" id="KW-1185">Reference proteome</keyword>
<proteinExistence type="predicted"/>
<dbReference type="GeneID" id="96004013"/>
<organism evidence="2 3">
    <name type="scientific">Cladosporium halotolerans</name>
    <dbReference type="NCBI Taxonomy" id="1052096"/>
    <lineage>
        <taxon>Eukaryota</taxon>
        <taxon>Fungi</taxon>
        <taxon>Dikarya</taxon>
        <taxon>Ascomycota</taxon>
        <taxon>Pezizomycotina</taxon>
        <taxon>Dothideomycetes</taxon>
        <taxon>Dothideomycetidae</taxon>
        <taxon>Cladosporiales</taxon>
        <taxon>Cladosporiaceae</taxon>
        <taxon>Cladosporium</taxon>
    </lineage>
</organism>
<protein>
    <submittedName>
        <fullName evidence="2">Uncharacterized protein</fullName>
    </submittedName>
</protein>
<sequence length="389" mass="44107">MGFNTPLNFIKPDVHNSKDHSTAKGTGKAAGNNAAPTSPLRVGKHAWSAVQVDLNARTVKHYDWDAASLGPYRRFAKLYGERKFQKADPRERQTISFQDLPGEIRNKIYGYALNFGSIELATKSSLRTYSNGIRKADYHLYKLHVKPALRLLRVNKAINAEAASVFYGQNEFRFSSFSGHDILRAFCKTIGKANTCRLEKITQHAPVQSRHEIDDRRASDSKTYAENFGYWLKQVGLNEQGHLANMYPIERTITGKHGSLEEYKMVISCMVELESSSIDPKPRTLFEHLAKCPRGLKISLVLLDMDLVADQYDPMQLVRRLAWKKLAIQKGWNVIEATTDKKGHYLYPGQDGGDVFGGEQQKKKPKSRKNRKNGKKGEKEQVEGNCVFW</sequence>
<feature type="compositionally biased region" description="Basic and acidic residues" evidence="1">
    <location>
        <begin position="12"/>
        <end position="22"/>
    </location>
</feature>
<evidence type="ECO:0000313" key="3">
    <source>
        <dbReference type="Proteomes" id="UP000803884"/>
    </source>
</evidence>
<evidence type="ECO:0000256" key="1">
    <source>
        <dbReference type="SAM" id="MobiDB-lite"/>
    </source>
</evidence>
<evidence type="ECO:0000313" key="2">
    <source>
        <dbReference type="EMBL" id="KAL1588944.1"/>
    </source>
</evidence>
<dbReference type="RefSeq" id="XP_069232049.1">
    <property type="nucleotide sequence ID" value="XM_069371175.1"/>
</dbReference>
<dbReference type="AlphaFoldDB" id="A0AB34KV43"/>
<gene>
    <name evidence="2" type="ORF">WHR41_02569</name>
</gene>